<keyword evidence="3" id="KW-0540">Nuclease</keyword>
<evidence type="ECO:0000256" key="3">
    <source>
        <dbReference type="ARBA" id="ARBA00022722"/>
    </source>
</evidence>
<sequence length="228" mass="26025">MEGEEGNTVNEEQLATWRQKQDQLKMQLIDSNTEPWQKSDTFDGLKLIAGVDISFVKGTTRACVALVTCSYPSLEVTEIVTDIIDMTVPYASGFWHSERLPSFRNVLRNWWTGYHSFLSTSFIFRFQIIMVDGNGILHQRGFGVACHLGVLTDIPCIGIAKKLMQIDGLEKDQHFQEKKTEHLKDNGDSFDSRWRLKESLGKGFEEYGRKSQSSVCICWSQDLLGHCY</sequence>
<dbReference type="Gene3D" id="3.30.2170.10">
    <property type="entry name" value="archaeoglobus fulgidus dsm 4304 superfamily"/>
    <property type="match status" value="1"/>
</dbReference>
<evidence type="ECO:0000313" key="6">
    <source>
        <dbReference type="EMBL" id="PIK60501.1"/>
    </source>
</evidence>
<dbReference type="Proteomes" id="UP000230750">
    <property type="component" value="Unassembled WGS sequence"/>
</dbReference>
<dbReference type="GO" id="GO:0005737">
    <property type="term" value="C:cytoplasm"/>
    <property type="evidence" value="ECO:0007669"/>
    <property type="project" value="UniProtKB-SubCell"/>
</dbReference>
<keyword evidence="5" id="KW-0378">Hydrolase</keyword>
<proteinExistence type="predicted"/>
<evidence type="ECO:0000256" key="5">
    <source>
        <dbReference type="ARBA" id="ARBA00022801"/>
    </source>
</evidence>
<keyword evidence="7" id="KW-1185">Reference proteome</keyword>
<organism evidence="6 7">
    <name type="scientific">Stichopus japonicus</name>
    <name type="common">Sea cucumber</name>
    <dbReference type="NCBI Taxonomy" id="307972"/>
    <lineage>
        <taxon>Eukaryota</taxon>
        <taxon>Metazoa</taxon>
        <taxon>Echinodermata</taxon>
        <taxon>Eleutherozoa</taxon>
        <taxon>Echinozoa</taxon>
        <taxon>Holothuroidea</taxon>
        <taxon>Aspidochirotacea</taxon>
        <taxon>Aspidochirotida</taxon>
        <taxon>Stichopodidae</taxon>
        <taxon>Apostichopus</taxon>
    </lineage>
</organism>
<dbReference type="GO" id="GO:0016891">
    <property type="term" value="F:RNA endonuclease activity producing 5'-phosphomonoesters, hydrolytic mechanism"/>
    <property type="evidence" value="ECO:0007669"/>
    <property type="project" value="TreeGrafter"/>
</dbReference>
<protein>
    <submittedName>
        <fullName evidence="6">Putative endonuclease V isoform X2</fullName>
    </submittedName>
</protein>
<evidence type="ECO:0000256" key="1">
    <source>
        <dbReference type="ARBA" id="ARBA00004496"/>
    </source>
</evidence>
<dbReference type="OrthoDB" id="20018at2759"/>
<dbReference type="GO" id="GO:0006281">
    <property type="term" value="P:DNA repair"/>
    <property type="evidence" value="ECO:0007669"/>
    <property type="project" value="InterPro"/>
</dbReference>
<dbReference type="EMBL" id="MRZV01000055">
    <property type="protein sequence ID" value="PIK60501.1"/>
    <property type="molecule type" value="Genomic_DNA"/>
</dbReference>
<name>A0A2G8LJS8_STIJA</name>
<dbReference type="STRING" id="307972.A0A2G8LJS8"/>
<dbReference type="InterPro" id="IPR007581">
    <property type="entry name" value="Endonuclease-V"/>
</dbReference>
<dbReference type="GO" id="GO:0003727">
    <property type="term" value="F:single-stranded RNA binding"/>
    <property type="evidence" value="ECO:0007669"/>
    <property type="project" value="TreeGrafter"/>
</dbReference>
<keyword evidence="4 6" id="KW-0255">Endonuclease</keyword>
<dbReference type="PANTHER" id="PTHR28511">
    <property type="entry name" value="ENDONUCLEASE V"/>
    <property type="match status" value="1"/>
</dbReference>
<keyword evidence="2" id="KW-0963">Cytoplasm</keyword>
<evidence type="ECO:0000256" key="4">
    <source>
        <dbReference type="ARBA" id="ARBA00022759"/>
    </source>
</evidence>
<evidence type="ECO:0000256" key="2">
    <source>
        <dbReference type="ARBA" id="ARBA00022490"/>
    </source>
</evidence>
<reference evidence="6 7" key="1">
    <citation type="journal article" date="2017" name="PLoS Biol.">
        <title>The sea cucumber genome provides insights into morphological evolution and visceral regeneration.</title>
        <authorList>
            <person name="Zhang X."/>
            <person name="Sun L."/>
            <person name="Yuan J."/>
            <person name="Sun Y."/>
            <person name="Gao Y."/>
            <person name="Zhang L."/>
            <person name="Li S."/>
            <person name="Dai H."/>
            <person name="Hamel J.F."/>
            <person name="Liu C."/>
            <person name="Yu Y."/>
            <person name="Liu S."/>
            <person name="Lin W."/>
            <person name="Guo K."/>
            <person name="Jin S."/>
            <person name="Xu P."/>
            <person name="Storey K.B."/>
            <person name="Huan P."/>
            <person name="Zhang T."/>
            <person name="Zhou Y."/>
            <person name="Zhang J."/>
            <person name="Lin C."/>
            <person name="Li X."/>
            <person name="Xing L."/>
            <person name="Huo D."/>
            <person name="Sun M."/>
            <person name="Wang L."/>
            <person name="Mercier A."/>
            <person name="Li F."/>
            <person name="Yang H."/>
            <person name="Xiang J."/>
        </authorList>
    </citation>
    <scope>NUCLEOTIDE SEQUENCE [LARGE SCALE GENOMIC DNA]</scope>
    <source>
        <strain evidence="6">Shaxun</strain>
        <tissue evidence="6">Muscle</tissue>
    </source>
</reference>
<comment type="caution">
    <text evidence="6">The sequence shown here is derived from an EMBL/GenBank/DDBJ whole genome shotgun (WGS) entry which is preliminary data.</text>
</comment>
<gene>
    <name evidence="6" type="ORF">BSL78_02610</name>
</gene>
<accession>A0A2G8LJS8</accession>
<evidence type="ECO:0000313" key="7">
    <source>
        <dbReference type="Proteomes" id="UP000230750"/>
    </source>
</evidence>
<dbReference type="AlphaFoldDB" id="A0A2G8LJS8"/>
<comment type="subcellular location">
    <subcellularLocation>
        <location evidence="1">Cytoplasm</location>
    </subcellularLocation>
</comment>
<dbReference type="Pfam" id="PF04493">
    <property type="entry name" value="Endonuclease_5"/>
    <property type="match status" value="1"/>
</dbReference>
<dbReference type="GO" id="GO:0005730">
    <property type="term" value="C:nucleolus"/>
    <property type="evidence" value="ECO:0007669"/>
    <property type="project" value="TreeGrafter"/>
</dbReference>
<dbReference type="PANTHER" id="PTHR28511:SF1">
    <property type="entry name" value="ENDONUCLEASE V"/>
    <property type="match status" value="1"/>
</dbReference>